<protein>
    <submittedName>
        <fullName evidence="2">Uncharacterized protein</fullName>
    </submittedName>
</protein>
<sequence length="72" mass="7651">MNQNEPASRSAGRASNAAWGAFGYVLSGLAVYGGLGWFLDRWLGVSFLLPVGLILGAVLSLYLVITKYGRTS</sequence>
<reference evidence="2 3" key="1">
    <citation type="submission" date="2018-08" db="EMBL/GenBank/DDBJ databases">
        <title>Sequencing the genomes of 1000 actinobacteria strains.</title>
        <authorList>
            <person name="Klenk H.-P."/>
        </authorList>
    </citation>
    <scope>NUCLEOTIDE SEQUENCE [LARGE SCALE GENOMIC DNA]</scope>
    <source>
        <strain evidence="2 3">DSM 22891</strain>
    </source>
</reference>
<keyword evidence="1" id="KW-1133">Transmembrane helix</keyword>
<name>A0A3D9V8T2_THECX</name>
<dbReference type="AlphaFoldDB" id="A0A3D9V8T2"/>
<evidence type="ECO:0000313" key="3">
    <source>
        <dbReference type="Proteomes" id="UP000256485"/>
    </source>
</evidence>
<evidence type="ECO:0000313" key="2">
    <source>
        <dbReference type="EMBL" id="REF35405.1"/>
    </source>
</evidence>
<feature type="transmembrane region" description="Helical" evidence="1">
    <location>
        <begin position="21"/>
        <end position="39"/>
    </location>
</feature>
<comment type="caution">
    <text evidence="2">The sequence shown here is derived from an EMBL/GenBank/DDBJ whole genome shotgun (WGS) entry which is preliminary data.</text>
</comment>
<feature type="transmembrane region" description="Helical" evidence="1">
    <location>
        <begin position="45"/>
        <end position="65"/>
    </location>
</feature>
<dbReference type="EMBL" id="QTUC01000001">
    <property type="protein sequence ID" value="REF35405.1"/>
    <property type="molecule type" value="Genomic_DNA"/>
</dbReference>
<dbReference type="OrthoDB" id="5193039at2"/>
<keyword evidence="1" id="KW-0472">Membrane</keyword>
<gene>
    <name evidence="2" type="ORF">DFJ64_0784</name>
</gene>
<evidence type="ECO:0000256" key="1">
    <source>
        <dbReference type="SAM" id="Phobius"/>
    </source>
</evidence>
<organism evidence="2 3">
    <name type="scientific">Thermasporomyces composti</name>
    <dbReference type="NCBI Taxonomy" id="696763"/>
    <lineage>
        <taxon>Bacteria</taxon>
        <taxon>Bacillati</taxon>
        <taxon>Actinomycetota</taxon>
        <taxon>Actinomycetes</taxon>
        <taxon>Propionibacteriales</taxon>
        <taxon>Nocardioidaceae</taxon>
        <taxon>Thermasporomyces</taxon>
    </lineage>
</organism>
<keyword evidence="3" id="KW-1185">Reference proteome</keyword>
<proteinExistence type="predicted"/>
<dbReference type="Proteomes" id="UP000256485">
    <property type="component" value="Unassembled WGS sequence"/>
</dbReference>
<dbReference type="RefSeq" id="WP_115849196.1">
    <property type="nucleotide sequence ID" value="NZ_QTUC01000001.1"/>
</dbReference>
<keyword evidence="1" id="KW-0812">Transmembrane</keyword>
<accession>A0A3D9V8T2</accession>